<evidence type="ECO:0000313" key="2">
    <source>
        <dbReference type="EMBL" id="SEB36319.1"/>
    </source>
</evidence>
<keyword evidence="3" id="KW-1185">Reference proteome</keyword>
<dbReference type="Pfam" id="PF13409">
    <property type="entry name" value="GST_N_2"/>
    <property type="match status" value="1"/>
</dbReference>
<evidence type="ECO:0000313" key="3">
    <source>
        <dbReference type="Proteomes" id="UP000199064"/>
    </source>
</evidence>
<dbReference type="InterPro" id="IPR036282">
    <property type="entry name" value="Glutathione-S-Trfase_C_sf"/>
</dbReference>
<dbReference type="SFLD" id="SFLDG01150">
    <property type="entry name" value="Main.1:_Beta-like"/>
    <property type="match status" value="1"/>
</dbReference>
<dbReference type="PANTHER" id="PTHR44051">
    <property type="entry name" value="GLUTATHIONE S-TRANSFERASE-RELATED"/>
    <property type="match status" value="1"/>
</dbReference>
<dbReference type="PROSITE" id="PS50404">
    <property type="entry name" value="GST_NTER"/>
    <property type="match status" value="1"/>
</dbReference>
<dbReference type="Gene3D" id="3.40.30.10">
    <property type="entry name" value="Glutaredoxin"/>
    <property type="match status" value="1"/>
</dbReference>
<dbReference type="Gene3D" id="1.20.1050.10">
    <property type="match status" value="1"/>
</dbReference>
<sequence>MLTFYHAPWSRSSSILWLLEELRVPYELEMIDIRARGGVPESYRSIQPSKKVPAIVHDGQVVTERAAITIYLADRYSQAGLAPAVNDADRAAYLAALVYCDAVFDPAICAHVQGLKYESNEYPFGTFADMLAYVELRLANNSYAAGARFTAADTQLASGINYTMNILRALPEKPVFKDYLARVETRPAYRRAQELDAELASSVPFFSGQQA</sequence>
<dbReference type="InterPro" id="IPR036249">
    <property type="entry name" value="Thioredoxin-like_sf"/>
</dbReference>
<dbReference type="CDD" id="cd03046">
    <property type="entry name" value="GST_N_GTT1_like"/>
    <property type="match status" value="1"/>
</dbReference>
<organism evidence="2 3">
    <name type="scientific">Nitratireductor aquibiodomus</name>
    <dbReference type="NCBI Taxonomy" id="204799"/>
    <lineage>
        <taxon>Bacteria</taxon>
        <taxon>Pseudomonadati</taxon>
        <taxon>Pseudomonadota</taxon>
        <taxon>Alphaproteobacteria</taxon>
        <taxon>Hyphomicrobiales</taxon>
        <taxon>Phyllobacteriaceae</taxon>
        <taxon>Nitratireductor</taxon>
    </lineage>
</organism>
<dbReference type="GO" id="GO:0016740">
    <property type="term" value="F:transferase activity"/>
    <property type="evidence" value="ECO:0007669"/>
    <property type="project" value="UniProtKB-KW"/>
</dbReference>
<feature type="domain" description="GST N-terminal" evidence="1">
    <location>
        <begin position="1"/>
        <end position="80"/>
    </location>
</feature>
<dbReference type="SUPFAM" id="SSF47616">
    <property type="entry name" value="GST C-terminal domain-like"/>
    <property type="match status" value="1"/>
</dbReference>
<dbReference type="PANTHER" id="PTHR44051:SF21">
    <property type="entry name" value="GLUTATHIONE S-TRANSFERASE FAMILY PROTEIN"/>
    <property type="match status" value="1"/>
</dbReference>
<protein>
    <submittedName>
        <fullName evidence="2">Glutathione S-transferase</fullName>
    </submittedName>
</protein>
<dbReference type="EMBL" id="FNSL01000001">
    <property type="protein sequence ID" value="SEB36319.1"/>
    <property type="molecule type" value="Genomic_DNA"/>
</dbReference>
<dbReference type="SFLD" id="SFLDG00358">
    <property type="entry name" value="Main_(cytGST)"/>
    <property type="match status" value="1"/>
</dbReference>
<evidence type="ECO:0000259" key="1">
    <source>
        <dbReference type="PROSITE" id="PS50404"/>
    </source>
</evidence>
<accession>A0A1H4IQI8</accession>
<gene>
    <name evidence="2" type="ORF">SAMN05216452_0398</name>
</gene>
<keyword evidence="2" id="KW-0808">Transferase</keyword>
<dbReference type="RefSeq" id="WP_025029424.1">
    <property type="nucleotide sequence ID" value="NZ_FNSL01000001.1"/>
</dbReference>
<reference evidence="3" key="1">
    <citation type="submission" date="2016-10" db="EMBL/GenBank/DDBJ databases">
        <authorList>
            <person name="Varghese N."/>
            <person name="Submissions S."/>
        </authorList>
    </citation>
    <scope>NUCLEOTIDE SEQUENCE [LARGE SCALE GENOMIC DNA]</scope>
    <source>
        <strain evidence="3">ES.061</strain>
    </source>
</reference>
<name>A0A1H4IQI8_9HYPH</name>
<dbReference type="InterPro" id="IPR004045">
    <property type="entry name" value="Glutathione_S-Trfase_N"/>
</dbReference>
<dbReference type="SFLD" id="SFLDS00019">
    <property type="entry name" value="Glutathione_Transferase_(cytos"/>
    <property type="match status" value="1"/>
</dbReference>
<dbReference type="AlphaFoldDB" id="A0A1H4IQI8"/>
<dbReference type="InterPro" id="IPR040079">
    <property type="entry name" value="Glutathione_S-Trfase"/>
</dbReference>
<dbReference type="SUPFAM" id="SSF52833">
    <property type="entry name" value="Thioredoxin-like"/>
    <property type="match status" value="1"/>
</dbReference>
<dbReference type="Proteomes" id="UP000199064">
    <property type="component" value="Unassembled WGS sequence"/>
</dbReference>
<proteinExistence type="predicted"/>